<protein>
    <submittedName>
        <fullName evidence="1">HD domain-containing protein 3</fullName>
    </submittedName>
</protein>
<comment type="caution">
    <text evidence="1">The sequence shown here is derived from an EMBL/GenBank/DDBJ whole genome shotgun (WGS) entry which is preliminary data.</text>
</comment>
<dbReference type="EMBL" id="AFPU01000001">
    <property type="protein sequence ID" value="EGP93604.1"/>
    <property type="molecule type" value="Genomic_DNA"/>
</dbReference>
<dbReference type="OrthoDB" id="120252at2157"/>
<reference evidence="1 2" key="1">
    <citation type="journal article" date="2011" name="J. Bacteriol.">
        <title>Genome Sequence of an Ammonia-Oxidizing Soil Archaeon, "Candidatus Nitrosoarchaeum koreensis" MY1.</title>
        <authorList>
            <person name="Kim B.K."/>
            <person name="Jung M.Y."/>
            <person name="Yu D.S."/>
            <person name="Park S.J."/>
            <person name="Oh T.K."/>
            <person name="Rhee S.K."/>
            <person name="Kim J.F."/>
        </authorList>
    </citation>
    <scope>NUCLEOTIDE SEQUENCE [LARGE SCALE GENOMIC DNA]</scope>
    <source>
        <strain evidence="1 2">MY1</strain>
    </source>
</reference>
<dbReference type="Gene3D" id="1.10.3210.10">
    <property type="entry name" value="Hypothetical protein af1432"/>
    <property type="match status" value="1"/>
</dbReference>
<dbReference type="SUPFAM" id="SSF109604">
    <property type="entry name" value="HD-domain/PDEase-like"/>
    <property type="match status" value="1"/>
</dbReference>
<dbReference type="RefSeq" id="WP_007550398.1">
    <property type="nucleotide sequence ID" value="NZ_AFPU01000001.1"/>
</dbReference>
<proteinExistence type="predicted"/>
<dbReference type="AlphaFoldDB" id="F9CWF2"/>
<gene>
    <name evidence="1" type="ORF">MY1_0842</name>
</gene>
<dbReference type="GO" id="GO:0008893">
    <property type="term" value="F:guanosine-3',5'-bis(diphosphate) 3'-diphosphatase activity"/>
    <property type="evidence" value="ECO:0007669"/>
    <property type="project" value="TreeGrafter"/>
</dbReference>
<keyword evidence="2" id="KW-1185">Reference proteome</keyword>
<evidence type="ECO:0000313" key="1">
    <source>
        <dbReference type="EMBL" id="EGP93604.1"/>
    </source>
</evidence>
<name>F9CWF2_9ARCH</name>
<dbReference type="Pfam" id="PF13328">
    <property type="entry name" value="HD_4"/>
    <property type="match status" value="1"/>
</dbReference>
<accession>F9CWF2</accession>
<dbReference type="PANTHER" id="PTHR46246:SF1">
    <property type="entry name" value="GUANOSINE-3',5'-BIS(DIPHOSPHATE) 3'-PYROPHOSPHOHYDROLASE MESH1"/>
    <property type="match status" value="1"/>
</dbReference>
<dbReference type="PANTHER" id="PTHR46246">
    <property type="entry name" value="GUANOSINE-3',5'-BIS(DIPHOSPHATE) 3'-PYROPHOSPHOHYDROLASE MESH1"/>
    <property type="match status" value="1"/>
</dbReference>
<evidence type="ECO:0000313" key="2">
    <source>
        <dbReference type="Proteomes" id="UP000004440"/>
    </source>
</evidence>
<sequence>MEDSADIVLKAKKLAHEKHKNQKRKDGVTPYSDHLEGVVNRLKNLGVTDKNVLAAAWMHDIIEDTDVTFDQINEKFGREIAVIILSLTKDKSVAKKDIEQQYVTQLKNASIDAKLIKLCDISANLKDLSTAAISKNQKNKQVKKIIHYMRIIKNDISEKQSEYSKIAEIINGINTICIKFHQKPFTV</sequence>
<organism evidence="1 2">
    <name type="scientific">Nitrosarchaeum koreense MY1</name>
    <dbReference type="NCBI Taxonomy" id="1001994"/>
    <lineage>
        <taxon>Archaea</taxon>
        <taxon>Nitrososphaerota</taxon>
        <taxon>Nitrososphaeria</taxon>
        <taxon>Nitrosopumilales</taxon>
        <taxon>Nitrosopumilaceae</taxon>
        <taxon>Nitrosarchaeum</taxon>
    </lineage>
</organism>
<dbReference type="InterPro" id="IPR052194">
    <property type="entry name" value="MESH1"/>
</dbReference>
<dbReference type="Proteomes" id="UP000004440">
    <property type="component" value="Unassembled WGS sequence"/>
</dbReference>
<dbReference type="STRING" id="1001994.MY1_0842"/>